<feature type="transmembrane region" description="Helical" evidence="7">
    <location>
        <begin position="398"/>
        <end position="418"/>
    </location>
</feature>
<dbReference type="OrthoDB" id="4161376at2759"/>
<dbReference type="Gene3D" id="1.20.1250.20">
    <property type="entry name" value="MFS general substrate transporter like domains"/>
    <property type="match status" value="2"/>
</dbReference>
<dbReference type="SUPFAM" id="SSF103473">
    <property type="entry name" value="MFS general substrate transporter"/>
    <property type="match status" value="1"/>
</dbReference>
<reference evidence="9" key="1">
    <citation type="submission" date="2019-04" db="EMBL/GenBank/DDBJ databases">
        <title>Sequencing of skin fungus with MAO and IRED activity.</title>
        <authorList>
            <person name="Marsaioli A.J."/>
            <person name="Bonatto J.M.C."/>
            <person name="Reis Junior O."/>
        </authorList>
    </citation>
    <scope>NUCLEOTIDE SEQUENCE</scope>
    <source>
        <strain evidence="9">28M1</strain>
    </source>
</reference>
<keyword evidence="5 7" id="KW-0472">Membrane</keyword>
<evidence type="ECO:0000256" key="1">
    <source>
        <dbReference type="ARBA" id="ARBA00004141"/>
    </source>
</evidence>
<dbReference type="AlphaFoldDB" id="A0A9P5C0M1"/>
<feature type="region of interest" description="Disordered" evidence="6">
    <location>
        <begin position="1"/>
        <end position="44"/>
    </location>
</feature>
<feature type="transmembrane region" description="Helical" evidence="7">
    <location>
        <begin position="566"/>
        <end position="590"/>
    </location>
</feature>
<evidence type="ECO:0000256" key="7">
    <source>
        <dbReference type="SAM" id="Phobius"/>
    </source>
</evidence>
<feature type="compositionally biased region" description="Basic and acidic residues" evidence="6">
    <location>
        <begin position="10"/>
        <end position="32"/>
    </location>
</feature>
<feature type="transmembrane region" description="Helical" evidence="7">
    <location>
        <begin position="262"/>
        <end position="282"/>
    </location>
</feature>
<evidence type="ECO:0000259" key="8">
    <source>
        <dbReference type="PROSITE" id="PS50850"/>
    </source>
</evidence>
<feature type="transmembrane region" description="Helical" evidence="7">
    <location>
        <begin position="192"/>
        <end position="213"/>
    </location>
</feature>
<feature type="transmembrane region" description="Helical" evidence="7">
    <location>
        <begin position="424"/>
        <end position="447"/>
    </location>
</feature>
<evidence type="ECO:0000256" key="5">
    <source>
        <dbReference type="ARBA" id="ARBA00023136"/>
    </source>
</evidence>
<feature type="transmembrane region" description="Helical" evidence="7">
    <location>
        <begin position="66"/>
        <end position="91"/>
    </location>
</feature>
<protein>
    <recommendedName>
        <fullName evidence="8">Major facilitator superfamily (MFS) profile domain-containing protein</fullName>
    </recommendedName>
</protein>
<gene>
    <name evidence="9" type="ORF">E8E12_009305</name>
</gene>
<feature type="transmembrane region" description="Helical" evidence="7">
    <location>
        <begin position="134"/>
        <end position="152"/>
    </location>
</feature>
<feature type="transmembrane region" description="Helical" evidence="7">
    <location>
        <begin position="333"/>
        <end position="352"/>
    </location>
</feature>
<keyword evidence="4 7" id="KW-1133">Transmembrane helix</keyword>
<comment type="subcellular location">
    <subcellularLocation>
        <location evidence="1">Membrane</location>
        <topology evidence="1">Multi-pass membrane protein</topology>
    </subcellularLocation>
</comment>
<name>A0A9P5C0M1_9PLEO</name>
<dbReference type="PROSITE" id="PS50850">
    <property type="entry name" value="MFS"/>
    <property type="match status" value="1"/>
</dbReference>
<dbReference type="GO" id="GO:0005886">
    <property type="term" value="C:plasma membrane"/>
    <property type="evidence" value="ECO:0007669"/>
    <property type="project" value="TreeGrafter"/>
</dbReference>
<feature type="transmembrane region" description="Helical" evidence="7">
    <location>
        <begin position="459"/>
        <end position="483"/>
    </location>
</feature>
<sequence length="598" mass="64562">MGHAMQTPGHDPHDTDVRDLEKAGNHHSHSEYNRTPPSEVEKENDLALAPTVSRGPTVHEKMNGKLFMTLLCMSFLWIGSQIPLFLFGSVLPLIYNDIGGVDRWVWFVIGYLIPNAALCPFVGALSDLFGRQKVAIVGQVCLIVGPIITATANTMNIAIAGNVFSGIGAGLNELIALAGTAEVVPVKDRGKYVGLVVITILPFCPSVLYAQLIAEASNWRYNGILVGIWNFIGLLLCIFCYHDPSRLTAEYTATHVIKRIDYIGGILSIGGITTFMMGLQWGASQYVWGSPHNIVPLVIGIVMIGAFFVWEFFAPHPMVPRALFHKAKRTMIVILLITFLSGGNFFVLLLFWPTQIYNVYGDDPIGVGLRSLPIGFGIILGAAICLVLIPVTKGRIRLLLCFFTAMMTAGTGSMAVSTPQNLNLMYGLVTIAALGVGGVIIPCSIIAQIACPDELIATVTAITLSLRYVGGAITFAIASNLFYHHVTEYATELVATNTIAGNAIVNPFRAEGLALIKHMTELVANAQFDQLREILATNPLILNRDSFGLIVASAQEAFALAYRWPYWISIAFGGACFLLSIVVGDIGALLDSHIAAAV</sequence>
<dbReference type="GO" id="GO:0022857">
    <property type="term" value="F:transmembrane transporter activity"/>
    <property type="evidence" value="ECO:0007669"/>
    <property type="project" value="InterPro"/>
</dbReference>
<organism evidence="9 10">
    <name type="scientific">Didymella heteroderae</name>
    <dbReference type="NCBI Taxonomy" id="1769908"/>
    <lineage>
        <taxon>Eukaryota</taxon>
        <taxon>Fungi</taxon>
        <taxon>Dikarya</taxon>
        <taxon>Ascomycota</taxon>
        <taxon>Pezizomycotina</taxon>
        <taxon>Dothideomycetes</taxon>
        <taxon>Pleosporomycetidae</taxon>
        <taxon>Pleosporales</taxon>
        <taxon>Pleosporineae</taxon>
        <taxon>Didymellaceae</taxon>
        <taxon>Didymella</taxon>
    </lineage>
</organism>
<dbReference type="InterPro" id="IPR010573">
    <property type="entry name" value="MFS_Str1/Tri12-like"/>
</dbReference>
<evidence type="ECO:0000256" key="6">
    <source>
        <dbReference type="SAM" id="MobiDB-lite"/>
    </source>
</evidence>
<evidence type="ECO:0000256" key="4">
    <source>
        <dbReference type="ARBA" id="ARBA00022989"/>
    </source>
</evidence>
<keyword evidence="3 7" id="KW-0812">Transmembrane</keyword>
<feature type="transmembrane region" description="Helical" evidence="7">
    <location>
        <begin position="294"/>
        <end position="313"/>
    </location>
</feature>
<comment type="caution">
    <text evidence="9">The sequence shown here is derived from an EMBL/GenBank/DDBJ whole genome shotgun (WGS) entry which is preliminary data.</text>
</comment>
<dbReference type="InterPro" id="IPR036259">
    <property type="entry name" value="MFS_trans_sf"/>
</dbReference>
<proteinExistence type="predicted"/>
<feature type="transmembrane region" description="Helical" evidence="7">
    <location>
        <begin position="372"/>
        <end position="391"/>
    </location>
</feature>
<evidence type="ECO:0000313" key="10">
    <source>
        <dbReference type="Proteomes" id="UP000758155"/>
    </source>
</evidence>
<keyword evidence="2" id="KW-0813">Transport</keyword>
<feature type="transmembrane region" description="Helical" evidence="7">
    <location>
        <begin position="103"/>
        <end position="122"/>
    </location>
</feature>
<evidence type="ECO:0000256" key="3">
    <source>
        <dbReference type="ARBA" id="ARBA00022692"/>
    </source>
</evidence>
<feature type="domain" description="Major facilitator superfamily (MFS) profile" evidence="8">
    <location>
        <begin position="67"/>
        <end position="513"/>
    </location>
</feature>
<dbReference type="Proteomes" id="UP000758155">
    <property type="component" value="Unassembled WGS sequence"/>
</dbReference>
<dbReference type="PANTHER" id="PTHR23501">
    <property type="entry name" value="MAJOR FACILITATOR SUPERFAMILY"/>
    <property type="match status" value="1"/>
</dbReference>
<accession>A0A9P5C0M1</accession>
<keyword evidence="10" id="KW-1185">Reference proteome</keyword>
<dbReference type="Pfam" id="PF06609">
    <property type="entry name" value="TRI12"/>
    <property type="match status" value="1"/>
</dbReference>
<feature type="transmembrane region" description="Helical" evidence="7">
    <location>
        <begin position="219"/>
        <end position="241"/>
    </location>
</feature>
<dbReference type="EMBL" id="SWKV01000030">
    <property type="protein sequence ID" value="KAF3039594.1"/>
    <property type="molecule type" value="Genomic_DNA"/>
</dbReference>
<dbReference type="PANTHER" id="PTHR23501:SF109">
    <property type="entry name" value="MAJOR FACILITATOR SUPERFAMILY (MFS) PROFILE DOMAIN-CONTAINING PROTEIN-RELATED"/>
    <property type="match status" value="1"/>
</dbReference>
<feature type="transmembrane region" description="Helical" evidence="7">
    <location>
        <begin position="158"/>
        <end position="180"/>
    </location>
</feature>
<evidence type="ECO:0000313" key="9">
    <source>
        <dbReference type="EMBL" id="KAF3039594.1"/>
    </source>
</evidence>
<dbReference type="InterPro" id="IPR020846">
    <property type="entry name" value="MFS_dom"/>
</dbReference>
<evidence type="ECO:0000256" key="2">
    <source>
        <dbReference type="ARBA" id="ARBA00022448"/>
    </source>
</evidence>